<evidence type="ECO:0000313" key="4">
    <source>
        <dbReference type="Proteomes" id="UP000275078"/>
    </source>
</evidence>
<evidence type="ECO:0000256" key="2">
    <source>
        <dbReference type="SAM" id="SignalP"/>
    </source>
</evidence>
<sequence>MRLLYGSRILLILLVYLFHHQSLPGPFPFFRISRSVTMTYDYGFRHHRPHSNHNRDPRILDARTTSTPTHLIHSFDYILPNTPTRPQRSEFQRINPALTGNRDQQPTNWVYTYTLAVENHPLSYQTPGAFPEENVICRGVIPDWWEWDLNSAEMGIGEPTAGYSASRRSAPRSTGQGIWVRFRRTSRSQHPRGRTEENLETEMRSRRALDLDYSGRSREERAETTSRIDVHGPAAAGWSSLVSNRYGLSRSSHRDRRCETKHDEIGEASQGLRHRAGRLYGNEHIDPSRRWRHLRRGSRNVEW</sequence>
<name>A0A3N4IV20_ASCIM</name>
<proteinExistence type="predicted"/>
<keyword evidence="2" id="KW-0732">Signal</keyword>
<organism evidence="3 4">
    <name type="scientific">Ascobolus immersus RN42</name>
    <dbReference type="NCBI Taxonomy" id="1160509"/>
    <lineage>
        <taxon>Eukaryota</taxon>
        <taxon>Fungi</taxon>
        <taxon>Dikarya</taxon>
        <taxon>Ascomycota</taxon>
        <taxon>Pezizomycotina</taxon>
        <taxon>Pezizomycetes</taxon>
        <taxon>Pezizales</taxon>
        <taxon>Ascobolaceae</taxon>
        <taxon>Ascobolus</taxon>
    </lineage>
</organism>
<reference evidence="3 4" key="1">
    <citation type="journal article" date="2018" name="Nat. Ecol. Evol.">
        <title>Pezizomycetes genomes reveal the molecular basis of ectomycorrhizal truffle lifestyle.</title>
        <authorList>
            <person name="Murat C."/>
            <person name="Payen T."/>
            <person name="Noel B."/>
            <person name="Kuo A."/>
            <person name="Morin E."/>
            <person name="Chen J."/>
            <person name="Kohler A."/>
            <person name="Krizsan K."/>
            <person name="Balestrini R."/>
            <person name="Da Silva C."/>
            <person name="Montanini B."/>
            <person name="Hainaut M."/>
            <person name="Levati E."/>
            <person name="Barry K.W."/>
            <person name="Belfiori B."/>
            <person name="Cichocki N."/>
            <person name="Clum A."/>
            <person name="Dockter R.B."/>
            <person name="Fauchery L."/>
            <person name="Guy J."/>
            <person name="Iotti M."/>
            <person name="Le Tacon F."/>
            <person name="Lindquist E.A."/>
            <person name="Lipzen A."/>
            <person name="Malagnac F."/>
            <person name="Mello A."/>
            <person name="Molinier V."/>
            <person name="Miyauchi S."/>
            <person name="Poulain J."/>
            <person name="Riccioni C."/>
            <person name="Rubini A."/>
            <person name="Sitrit Y."/>
            <person name="Splivallo R."/>
            <person name="Traeger S."/>
            <person name="Wang M."/>
            <person name="Zifcakova L."/>
            <person name="Wipf D."/>
            <person name="Zambonelli A."/>
            <person name="Paolocci F."/>
            <person name="Nowrousian M."/>
            <person name="Ottonello S."/>
            <person name="Baldrian P."/>
            <person name="Spatafora J.W."/>
            <person name="Henrissat B."/>
            <person name="Nagy L.G."/>
            <person name="Aury J.M."/>
            <person name="Wincker P."/>
            <person name="Grigoriev I.V."/>
            <person name="Bonfante P."/>
            <person name="Martin F.M."/>
        </authorList>
    </citation>
    <scope>NUCLEOTIDE SEQUENCE [LARGE SCALE GENOMIC DNA]</scope>
    <source>
        <strain evidence="3 4">RN42</strain>
    </source>
</reference>
<dbReference type="Proteomes" id="UP000275078">
    <property type="component" value="Unassembled WGS sequence"/>
</dbReference>
<evidence type="ECO:0000256" key="1">
    <source>
        <dbReference type="SAM" id="MobiDB-lite"/>
    </source>
</evidence>
<dbReference type="EMBL" id="ML119653">
    <property type="protein sequence ID" value="RPA85444.1"/>
    <property type="molecule type" value="Genomic_DNA"/>
</dbReference>
<gene>
    <name evidence="3" type="ORF">BJ508DRAFT_176340</name>
</gene>
<dbReference type="AlphaFoldDB" id="A0A3N4IV20"/>
<feature type="signal peptide" evidence="2">
    <location>
        <begin position="1"/>
        <end position="24"/>
    </location>
</feature>
<feature type="chain" id="PRO_5018105785" evidence="2">
    <location>
        <begin position="25"/>
        <end position="303"/>
    </location>
</feature>
<feature type="region of interest" description="Disordered" evidence="1">
    <location>
        <begin position="185"/>
        <end position="204"/>
    </location>
</feature>
<accession>A0A3N4IV20</accession>
<protein>
    <submittedName>
        <fullName evidence="3">Uncharacterized protein</fullName>
    </submittedName>
</protein>
<feature type="compositionally biased region" description="Basic and acidic residues" evidence="1">
    <location>
        <begin position="193"/>
        <end position="204"/>
    </location>
</feature>
<evidence type="ECO:0000313" key="3">
    <source>
        <dbReference type="EMBL" id="RPA85444.1"/>
    </source>
</evidence>
<keyword evidence="4" id="KW-1185">Reference proteome</keyword>